<keyword evidence="7" id="KW-0472">Membrane</keyword>
<dbReference type="Proteomes" id="UP000824782">
    <property type="component" value="Unassembled WGS sequence"/>
</dbReference>
<evidence type="ECO:0000256" key="8">
    <source>
        <dbReference type="ARBA" id="ARBA00023180"/>
    </source>
</evidence>
<reference evidence="11" key="1">
    <citation type="thesis" date="2020" institute="ProQuest LLC" country="789 East Eisenhower Parkway, Ann Arbor, MI, USA">
        <title>Comparative Genomics and Chromosome Evolution.</title>
        <authorList>
            <person name="Mudd A.B."/>
        </authorList>
    </citation>
    <scope>NUCLEOTIDE SEQUENCE</scope>
    <source>
        <strain evidence="11">237g6f4</strain>
        <tissue evidence="11">Blood</tissue>
    </source>
</reference>
<dbReference type="InterPro" id="IPR020894">
    <property type="entry name" value="Cadherin_CS"/>
</dbReference>
<keyword evidence="4 9" id="KW-0106">Calcium</keyword>
<dbReference type="PANTHER" id="PTHR24026:SF126">
    <property type="entry name" value="PROTOCADHERIN FAT 4"/>
    <property type="match status" value="1"/>
</dbReference>
<dbReference type="SMART" id="SM00112">
    <property type="entry name" value="CA"/>
    <property type="match status" value="2"/>
</dbReference>
<accession>A0AAV7CFX0</accession>
<keyword evidence="2" id="KW-0812">Transmembrane</keyword>
<proteinExistence type="predicted"/>
<keyword evidence="3" id="KW-0677">Repeat</keyword>
<dbReference type="GO" id="GO:0005509">
    <property type="term" value="F:calcium ion binding"/>
    <property type="evidence" value="ECO:0007669"/>
    <property type="project" value="UniProtKB-UniRule"/>
</dbReference>
<evidence type="ECO:0000256" key="4">
    <source>
        <dbReference type="ARBA" id="ARBA00022837"/>
    </source>
</evidence>
<evidence type="ECO:0000256" key="5">
    <source>
        <dbReference type="ARBA" id="ARBA00022889"/>
    </source>
</evidence>
<name>A0AAV7CFX0_ENGPU</name>
<organism evidence="11 12">
    <name type="scientific">Engystomops pustulosus</name>
    <name type="common">Tungara frog</name>
    <name type="synonym">Physalaemus pustulosus</name>
    <dbReference type="NCBI Taxonomy" id="76066"/>
    <lineage>
        <taxon>Eukaryota</taxon>
        <taxon>Metazoa</taxon>
        <taxon>Chordata</taxon>
        <taxon>Craniata</taxon>
        <taxon>Vertebrata</taxon>
        <taxon>Euteleostomi</taxon>
        <taxon>Amphibia</taxon>
        <taxon>Batrachia</taxon>
        <taxon>Anura</taxon>
        <taxon>Neobatrachia</taxon>
        <taxon>Hyloidea</taxon>
        <taxon>Leptodactylidae</taxon>
        <taxon>Leiuperinae</taxon>
        <taxon>Engystomops</taxon>
    </lineage>
</organism>
<dbReference type="GO" id="GO:0007156">
    <property type="term" value="P:homophilic cell adhesion via plasma membrane adhesion molecules"/>
    <property type="evidence" value="ECO:0007669"/>
    <property type="project" value="InterPro"/>
</dbReference>
<protein>
    <recommendedName>
        <fullName evidence="10">Cadherin domain-containing protein</fullName>
    </recommendedName>
</protein>
<dbReference type="Pfam" id="PF00028">
    <property type="entry name" value="Cadherin"/>
    <property type="match status" value="2"/>
</dbReference>
<dbReference type="SUPFAM" id="SSF49313">
    <property type="entry name" value="Cadherin-like"/>
    <property type="match status" value="3"/>
</dbReference>
<sequence>NGKIFVQGPLDREVKDKYVLFLVAADKGNPPRKSFAEAVIDIQDVNDNTPTFTKEEYSTDLILNKVKAGDTILSVSATDLDVGDNALISYRFGKPHSGFIINEENGDIYLTSDVFSVNMGTDIVIPVVATDHGSSALSSAATVIIKVSEVPTEFVNSNFSFSLPEGMPEGSDVGSLEVTVGPHVSVMYSIQTYSTVFSITDKGTIITRITLDREIQDTYDILVEAVDSQDPPYTAVTT</sequence>
<evidence type="ECO:0000313" key="11">
    <source>
        <dbReference type="EMBL" id="KAG8583848.1"/>
    </source>
</evidence>
<dbReference type="GO" id="GO:0005886">
    <property type="term" value="C:plasma membrane"/>
    <property type="evidence" value="ECO:0007669"/>
    <property type="project" value="UniProtKB-SubCell"/>
</dbReference>
<evidence type="ECO:0000313" key="12">
    <source>
        <dbReference type="Proteomes" id="UP000824782"/>
    </source>
</evidence>
<feature type="domain" description="Cadherin" evidence="10">
    <location>
        <begin position="69"/>
        <end position="159"/>
    </location>
</feature>
<evidence type="ECO:0000256" key="2">
    <source>
        <dbReference type="ARBA" id="ARBA00022692"/>
    </source>
</evidence>
<dbReference type="PRINTS" id="PR00205">
    <property type="entry name" value="CADHERIN"/>
</dbReference>
<comment type="subcellular location">
    <subcellularLocation>
        <location evidence="1">Membrane</location>
    </subcellularLocation>
</comment>
<dbReference type="InterPro" id="IPR002126">
    <property type="entry name" value="Cadherin-like_dom"/>
</dbReference>
<evidence type="ECO:0000256" key="1">
    <source>
        <dbReference type="ARBA" id="ARBA00004370"/>
    </source>
</evidence>
<keyword evidence="5" id="KW-0130">Cell adhesion</keyword>
<keyword evidence="6" id="KW-1133">Transmembrane helix</keyword>
<feature type="non-terminal residue" evidence="11">
    <location>
        <position position="238"/>
    </location>
</feature>
<evidence type="ECO:0000256" key="6">
    <source>
        <dbReference type="ARBA" id="ARBA00022989"/>
    </source>
</evidence>
<dbReference type="Gene3D" id="2.60.40.60">
    <property type="entry name" value="Cadherins"/>
    <property type="match status" value="3"/>
</dbReference>
<dbReference type="EMBL" id="WNYA01000003">
    <property type="protein sequence ID" value="KAG8583848.1"/>
    <property type="molecule type" value="Genomic_DNA"/>
</dbReference>
<dbReference type="PROSITE" id="PS50268">
    <property type="entry name" value="CADHERIN_2"/>
    <property type="match status" value="3"/>
</dbReference>
<keyword evidence="8" id="KW-0325">Glycoprotein</keyword>
<evidence type="ECO:0000256" key="3">
    <source>
        <dbReference type="ARBA" id="ARBA00022737"/>
    </source>
</evidence>
<dbReference type="CDD" id="cd11304">
    <property type="entry name" value="Cadherin_repeat"/>
    <property type="match status" value="3"/>
</dbReference>
<evidence type="ECO:0000256" key="7">
    <source>
        <dbReference type="ARBA" id="ARBA00023136"/>
    </source>
</evidence>
<evidence type="ECO:0000256" key="9">
    <source>
        <dbReference type="PROSITE-ProRule" id="PRU00043"/>
    </source>
</evidence>
<feature type="non-terminal residue" evidence="11">
    <location>
        <position position="1"/>
    </location>
</feature>
<dbReference type="InterPro" id="IPR015919">
    <property type="entry name" value="Cadherin-like_sf"/>
</dbReference>
<gene>
    <name evidence="11" type="ORF">GDO81_008571</name>
</gene>
<keyword evidence="12" id="KW-1185">Reference proteome</keyword>
<feature type="domain" description="Cadherin" evidence="10">
    <location>
        <begin position="1"/>
        <end position="52"/>
    </location>
</feature>
<dbReference type="PANTHER" id="PTHR24026">
    <property type="entry name" value="FAT ATYPICAL CADHERIN-RELATED"/>
    <property type="match status" value="1"/>
</dbReference>
<comment type="caution">
    <text evidence="11">The sequence shown here is derived from an EMBL/GenBank/DDBJ whole genome shotgun (WGS) entry which is preliminary data.</text>
</comment>
<feature type="domain" description="Cadherin" evidence="10">
    <location>
        <begin position="155"/>
        <end position="238"/>
    </location>
</feature>
<dbReference type="AlphaFoldDB" id="A0AAV7CFX0"/>
<dbReference type="PROSITE" id="PS00232">
    <property type="entry name" value="CADHERIN_1"/>
    <property type="match status" value="1"/>
</dbReference>
<dbReference type="FunFam" id="2.60.40.60:FF:000116">
    <property type="entry name" value="Dachsous cadherin-related 2"/>
    <property type="match status" value="1"/>
</dbReference>
<evidence type="ECO:0000259" key="10">
    <source>
        <dbReference type="PROSITE" id="PS50268"/>
    </source>
</evidence>